<keyword evidence="8" id="KW-1185">Reference proteome</keyword>
<evidence type="ECO:0000256" key="5">
    <source>
        <dbReference type="ARBA" id="ARBA00041552"/>
    </source>
</evidence>
<dbReference type="PROSITE" id="PS50294">
    <property type="entry name" value="WD_REPEATS_REGION"/>
    <property type="match status" value="1"/>
</dbReference>
<dbReference type="Gene3D" id="2.130.10.10">
    <property type="entry name" value="YVTN repeat-like/Quinoprotein amine dehydrogenase"/>
    <property type="match status" value="1"/>
</dbReference>
<evidence type="ECO:0000256" key="2">
    <source>
        <dbReference type="ARBA" id="ARBA00022737"/>
    </source>
</evidence>
<evidence type="ECO:0000313" key="7">
    <source>
        <dbReference type="EMBL" id="KAG8518896.1"/>
    </source>
</evidence>
<comment type="caution">
    <text evidence="7">The sequence shown here is derived from an EMBL/GenBank/DDBJ whole genome shotgun (WGS) entry which is preliminary data.</text>
</comment>
<keyword evidence="2" id="KW-0677">Repeat</keyword>
<dbReference type="PANTHER" id="PTHR44090:SF1">
    <property type="entry name" value="SUPERKILLER COMPLEX PROTEIN 8"/>
    <property type="match status" value="1"/>
</dbReference>
<sequence>PFILLKEMTNQHSILFKQEQAQMMPFGPLLERWSGNGDERLDLQWAPGGRQLDVVPVDISHILPLLQPVLLMLTSQTDKVYKAGPMIKIQAFSCFLEHDHRNSCGENECFLVCKVRKGILPNGNYLARGAIDGLINIFNIATGKFLHMVEGHAIAIHSLTFPLDSQLLVTASNDGYIKIYDVQCAKLAGTLSSHASCVLRI</sequence>
<gene>
    <name evidence="7" type="ORF">J0S82_015854</name>
</gene>
<dbReference type="AlphaFoldDB" id="A0A8J6AGB1"/>
<feature type="repeat" description="WD" evidence="6">
    <location>
        <begin position="149"/>
        <end position="190"/>
    </location>
</feature>
<dbReference type="OrthoDB" id="17410at2759"/>
<organism evidence="7 8">
    <name type="scientific">Galemys pyrenaicus</name>
    <name type="common">Iberian desman</name>
    <name type="synonym">Pyrenean desman</name>
    <dbReference type="NCBI Taxonomy" id="202257"/>
    <lineage>
        <taxon>Eukaryota</taxon>
        <taxon>Metazoa</taxon>
        <taxon>Chordata</taxon>
        <taxon>Craniata</taxon>
        <taxon>Vertebrata</taxon>
        <taxon>Euteleostomi</taxon>
        <taxon>Mammalia</taxon>
        <taxon>Eutheria</taxon>
        <taxon>Laurasiatheria</taxon>
        <taxon>Eulipotyphla</taxon>
        <taxon>Talpidae</taxon>
        <taxon>Galemys</taxon>
    </lineage>
</organism>
<evidence type="ECO:0000313" key="8">
    <source>
        <dbReference type="Proteomes" id="UP000700334"/>
    </source>
</evidence>
<dbReference type="InterPro" id="IPR015943">
    <property type="entry name" value="WD40/YVTN_repeat-like_dom_sf"/>
</dbReference>
<dbReference type="InterPro" id="IPR051510">
    <property type="entry name" value="SKI8"/>
</dbReference>
<dbReference type="InterPro" id="IPR036322">
    <property type="entry name" value="WD40_repeat_dom_sf"/>
</dbReference>
<dbReference type="PANTHER" id="PTHR44090">
    <property type="entry name" value="WD REPEAT-CONTAINING PROTEIN 61"/>
    <property type="match status" value="1"/>
</dbReference>
<keyword evidence="1 6" id="KW-0853">WD repeat</keyword>
<comment type="similarity">
    <text evidence="3">Belongs to the SKI8 family.</text>
</comment>
<dbReference type="InterPro" id="IPR001680">
    <property type="entry name" value="WD40_rpt"/>
</dbReference>
<protein>
    <recommendedName>
        <fullName evidence="4">Superkiller complex protein 8</fullName>
    </recommendedName>
    <alternativeName>
        <fullName evidence="5">WD repeat-containing protein 61</fullName>
    </alternativeName>
</protein>
<feature type="non-terminal residue" evidence="7">
    <location>
        <position position="201"/>
    </location>
</feature>
<reference evidence="7" key="1">
    <citation type="journal article" date="2021" name="Evol. Appl.">
        <title>The genome of the Pyrenean desman and the effects of bottlenecks and inbreeding on the genomic landscape of an endangered species.</title>
        <authorList>
            <person name="Escoda L."/>
            <person name="Castresana J."/>
        </authorList>
    </citation>
    <scope>NUCLEOTIDE SEQUENCE</scope>
    <source>
        <strain evidence="7">IBE-C5619</strain>
    </source>
</reference>
<proteinExistence type="inferred from homology"/>
<dbReference type="SUPFAM" id="SSF50978">
    <property type="entry name" value="WD40 repeat-like"/>
    <property type="match status" value="1"/>
</dbReference>
<evidence type="ECO:0000256" key="3">
    <source>
        <dbReference type="ARBA" id="ARBA00038243"/>
    </source>
</evidence>
<evidence type="ECO:0000256" key="6">
    <source>
        <dbReference type="PROSITE-ProRule" id="PRU00221"/>
    </source>
</evidence>
<dbReference type="PROSITE" id="PS50082">
    <property type="entry name" value="WD_REPEATS_2"/>
    <property type="match status" value="1"/>
</dbReference>
<dbReference type="Proteomes" id="UP000700334">
    <property type="component" value="Unassembled WGS sequence"/>
</dbReference>
<dbReference type="Pfam" id="PF00400">
    <property type="entry name" value="WD40"/>
    <property type="match status" value="1"/>
</dbReference>
<dbReference type="GO" id="GO:0016593">
    <property type="term" value="C:Cdc73/Paf1 complex"/>
    <property type="evidence" value="ECO:0007669"/>
    <property type="project" value="TreeGrafter"/>
</dbReference>
<accession>A0A8J6AGB1</accession>
<evidence type="ECO:0000256" key="4">
    <source>
        <dbReference type="ARBA" id="ARBA00039561"/>
    </source>
</evidence>
<dbReference type="EMBL" id="JAGFMF010011618">
    <property type="protein sequence ID" value="KAG8518896.1"/>
    <property type="molecule type" value="Genomic_DNA"/>
</dbReference>
<name>A0A8J6AGB1_GALPY</name>
<feature type="non-terminal residue" evidence="7">
    <location>
        <position position="1"/>
    </location>
</feature>
<dbReference type="SMART" id="SM00320">
    <property type="entry name" value="WD40"/>
    <property type="match status" value="1"/>
</dbReference>
<evidence type="ECO:0000256" key="1">
    <source>
        <dbReference type="ARBA" id="ARBA00022574"/>
    </source>
</evidence>